<evidence type="ECO:0000313" key="3">
    <source>
        <dbReference type="Proteomes" id="UP000636888"/>
    </source>
</evidence>
<evidence type="ECO:0000259" key="1">
    <source>
        <dbReference type="Pfam" id="PF13480"/>
    </source>
</evidence>
<dbReference type="EMBL" id="JAEMHM010000022">
    <property type="protein sequence ID" value="MBJ6727314.1"/>
    <property type="molecule type" value="Genomic_DNA"/>
</dbReference>
<organism evidence="2 3">
    <name type="scientific">Geomesophilobacter sediminis</name>
    <dbReference type="NCBI Taxonomy" id="2798584"/>
    <lineage>
        <taxon>Bacteria</taxon>
        <taxon>Pseudomonadati</taxon>
        <taxon>Thermodesulfobacteriota</taxon>
        <taxon>Desulfuromonadia</taxon>
        <taxon>Geobacterales</taxon>
        <taxon>Geobacteraceae</taxon>
        <taxon>Geomesophilobacter</taxon>
    </lineage>
</organism>
<proteinExistence type="predicted"/>
<dbReference type="InterPro" id="IPR016181">
    <property type="entry name" value="Acyl_CoA_acyltransferase"/>
</dbReference>
<dbReference type="Gene3D" id="3.40.630.30">
    <property type="match status" value="1"/>
</dbReference>
<dbReference type="RefSeq" id="WP_199386253.1">
    <property type="nucleotide sequence ID" value="NZ_JAEMHM010000022.1"/>
</dbReference>
<dbReference type="Pfam" id="PF13480">
    <property type="entry name" value="Acetyltransf_6"/>
    <property type="match status" value="1"/>
</dbReference>
<feature type="domain" description="BioF2-like acetyltransferase" evidence="1">
    <location>
        <begin position="187"/>
        <end position="334"/>
    </location>
</feature>
<sequence length="411" mass="46635">MVARSAPPPVHFGDLCITRVGNRSELDRQGNAWRALAAGNPMLSPEWLLSWWDGYATSDDELWVLLVHDPHGALVGLAPLYRHVAGGRATLALLGSGDAATAHSTWLAPPGRERLVGAAVAQALSEWASFWDAIELDWIDSDDGAVHATLEALSQRDLLVHRAPYHHSCWQIALPSTWEGFLAMISRSHRKRCRKWERLYLDSGRVRLRQVDDAAGLEEGFEVLFRLHGARWGDRRHPLGCFSDERFRNFHRTVAGKLLERGQLFLFWLELDGAPIAVEYQFVDRGTLYSYLAGMDPEVTEFPPGNLSIMVAIRHAIAHGLTSFDLSRGNQPYKANWRATPVPCEEVRIWPNRFTARIEAARWQSRKGVERTRLQAVHWIKSHLSDDFVDRWRQATYLLTGNRFGPRKGRT</sequence>
<protein>
    <submittedName>
        <fullName evidence="2">GNAT family N-acetyltransferase</fullName>
    </submittedName>
</protein>
<dbReference type="AlphaFoldDB" id="A0A8J7M2H6"/>
<dbReference type="Proteomes" id="UP000636888">
    <property type="component" value="Unassembled WGS sequence"/>
</dbReference>
<name>A0A8J7M2H6_9BACT</name>
<dbReference type="SUPFAM" id="SSF55729">
    <property type="entry name" value="Acyl-CoA N-acyltransferases (Nat)"/>
    <property type="match status" value="1"/>
</dbReference>
<reference evidence="2" key="1">
    <citation type="submission" date="2020-12" db="EMBL/GenBank/DDBJ databases">
        <title>Geomonas sp. Red875, isolated from river sediment.</title>
        <authorList>
            <person name="Xu Z."/>
            <person name="Zhang Z."/>
            <person name="Masuda Y."/>
            <person name="Itoh H."/>
            <person name="Senoo K."/>
        </authorList>
    </citation>
    <scope>NUCLEOTIDE SEQUENCE</scope>
    <source>
        <strain evidence="2">Red875</strain>
    </source>
</reference>
<accession>A0A8J7M2H6</accession>
<keyword evidence="3" id="KW-1185">Reference proteome</keyword>
<evidence type="ECO:0000313" key="2">
    <source>
        <dbReference type="EMBL" id="MBJ6727314.1"/>
    </source>
</evidence>
<gene>
    <name evidence="2" type="ORF">JFN93_21590</name>
</gene>
<dbReference type="InterPro" id="IPR038740">
    <property type="entry name" value="BioF2-like_GNAT_dom"/>
</dbReference>
<comment type="caution">
    <text evidence="2">The sequence shown here is derived from an EMBL/GenBank/DDBJ whole genome shotgun (WGS) entry which is preliminary data.</text>
</comment>